<evidence type="ECO:0000256" key="18">
    <source>
        <dbReference type="SAM" id="SignalP"/>
    </source>
</evidence>
<evidence type="ECO:0000313" key="20">
    <source>
        <dbReference type="EMBL" id="CAH9098331.1"/>
    </source>
</evidence>
<reference evidence="20" key="1">
    <citation type="submission" date="2022-07" db="EMBL/GenBank/DDBJ databases">
        <authorList>
            <person name="Macas J."/>
            <person name="Novak P."/>
            <person name="Neumann P."/>
        </authorList>
    </citation>
    <scope>NUCLEOTIDE SEQUENCE</scope>
</reference>
<evidence type="ECO:0000256" key="5">
    <source>
        <dbReference type="ARBA" id="ARBA00022692"/>
    </source>
</evidence>
<evidence type="ECO:0000256" key="11">
    <source>
        <dbReference type="ARBA" id="ARBA00023180"/>
    </source>
</evidence>
<gene>
    <name evidence="20" type="ORF">CEPIT_LOCUS14347</name>
</gene>
<feature type="chain" id="PRO_5043706843" description="Glutamate receptor" evidence="18">
    <location>
        <begin position="26"/>
        <end position="952"/>
    </location>
</feature>
<comment type="caution">
    <text evidence="20">The sequence shown here is derived from an EMBL/GenBank/DDBJ whole genome shotgun (WGS) entry which is preliminary data.</text>
</comment>
<feature type="transmembrane region" description="Helical" evidence="17">
    <location>
        <begin position="596"/>
        <end position="614"/>
    </location>
</feature>
<dbReference type="GO" id="GO:0016020">
    <property type="term" value="C:membrane"/>
    <property type="evidence" value="ECO:0007669"/>
    <property type="project" value="UniProtKB-SubCell"/>
</dbReference>
<evidence type="ECO:0000256" key="15">
    <source>
        <dbReference type="PIRNR" id="PIRNR037090"/>
    </source>
</evidence>
<sequence length="952" mass="105622">MEAATRYFILLSIVGISFIIFPTSAASDGKNATAVEVGVGVILDLESISGKTRRACITLALSDFYTDRNHSNGRIQIVPHFRDSNSNDVGAASAAIDLLKNNQVHAILGPQGSTQTDFVTDIGKKVRVPIISPATSPSLSPSQNPYFIRAAYCSCAQAKAIAAIVKAFGWRQVVFIYENSNYGSGILPHLTDAMMDISVSVAHQSILSPSADDDQIMVELLKLKTKQTRVFIVHLHPHFAPQFFVKVKEAGMMSSGYVWMITDEFTSHLVSMEASVLDSLQGVIGLKPYVPSSVELNDFIRRWKSKEFRQQNPDIDGVELNVFGLWAYDSAMALATALEKLNTWSLKFNRTFINKENPTDLDTIGTSQMGPLLHESIRNIKFRGLSGDFHIVDGELQPSAFQIVNVIGREKQIGFWTEKYGISKKLINPNSTNLYSAKANDLGAILWPGDSTAVPRGWEIPTGEIRLKVGVPVKTGFQEFVEVKIDPQGNTVKATGFCVDVFEEVMKSMPYSVPFDYIADPYPRRKDHPYYDHLVDQVSIGKYDAVIGDITILSKRSKNVDFTLPFTESGVTTVVPVKQDEKKNAWIFLKPFKTELWVTTGVSFVIIGFVIWILEHKVNKEFQGPRHKQVGMIFWFSFSTLVFAHKERVISNLSRFVIIVWVFVVLVLTSSYTASLTSMLTVQQLQPTVTDLNDLIKNGGHVGFQDGSYVAGMLKRMKLESNKMRNYSKLEEYDEALTKGGRNGGVDAIVDELPYIRLFLAKYGEKYTIVGPTYKTAGFGFVFPMGSPLVPDVSRAILNVTESDAMMKITSKWFGNEAKDETMAVSDSLELDSFKGLFTIAGVSATLALFIFIFSFLNQNKGIFTSDISIRQKLSALTNAFFKEKEDSPGESQKPKESSVSSPQPLPTLHEPQRPDTRIAQTPEQDTSTQDEILDPHITEQTSPGSSPSAES</sequence>
<dbReference type="PIRSF" id="PIRSF037090">
    <property type="entry name" value="Iontro_Glu-like_rcpt_pln"/>
    <property type="match status" value="1"/>
</dbReference>
<keyword evidence="21" id="KW-1185">Reference proteome</keyword>
<dbReference type="PANTHER" id="PTHR34836:SF1">
    <property type="entry name" value="OS09G0428600 PROTEIN"/>
    <property type="match status" value="1"/>
</dbReference>
<dbReference type="AlphaFoldDB" id="A0AAV0DF84"/>
<evidence type="ECO:0000256" key="16">
    <source>
        <dbReference type="SAM" id="MobiDB-lite"/>
    </source>
</evidence>
<organism evidence="20 21">
    <name type="scientific">Cuscuta epithymum</name>
    <dbReference type="NCBI Taxonomy" id="186058"/>
    <lineage>
        <taxon>Eukaryota</taxon>
        <taxon>Viridiplantae</taxon>
        <taxon>Streptophyta</taxon>
        <taxon>Embryophyta</taxon>
        <taxon>Tracheophyta</taxon>
        <taxon>Spermatophyta</taxon>
        <taxon>Magnoliopsida</taxon>
        <taxon>eudicotyledons</taxon>
        <taxon>Gunneridae</taxon>
        <taxon>Pentapetalae</taxon>
        <taxon>asterids</taxon>
        <taxon>lamiids</taxon>
        <taxon>Solanales</taxon>
        <taxon>Convolvulaceae</taxon>
        <taxon>Cuscuteae</taxon>
        <taxon>Cuscuta</taxon>
        <taxon>Cuscuta subgen. Cuscuta</taxon>
    </lineage>
</organism>
<evidence type="ECO:0000256" key="9">
    <source>
        <dbReference type="ARBA" id="ARBA00023136"/>
    </source>
</evidence>
<protein>
    <recommendedName>
        <fullName evidence="15">Glutamate receptor</fullName>
    </recommendedName>
</protein>
<feature type="signal peptide" evidence="18">
    <location>
        <begin position="1"/>
        <end position="25"/>
    </location>
</feature>
<dbReference type="Pfam" id="PF00060">
    <property type="entry name" value="Lig_chan"/>
    <property type="match status" value="1"/>
</dbReference>
<evidence type="ECO:0000256" key="1">
    <source>
        <dbReference type="ARBA" id="ARBA00004141"/>
    </source>
</evidence>
<dbReference type="InterPro" id="IPR015683">
    <property type="entry name" value="Ionotropic_Glu_rcpt"/>
</dbReference>
<dbReference type="SUPFAM" id="SSF53850">
    <property type="entry name" value="Periplasmic binding protein-like II"/>
    <property type="match status" value="1"/>
</dbReference>
<dbReference type="Gene3D" id="1.10.287.70">
    <property type="match status" value="1"/>
</dbReference>
<dbReference type="FunFam" id="3.40.50.2300:FF:000188">
    <property type="entry name" value="Glutamate receptor"/>
    <property type="match status" value="1"/>
</dbReference>
<dbReference type="Proteomes" id="UP001152523">
    <property type="component" value="Unassembled WGS sequence"/>
</dbReference>
<comment type="function">
    <text evidence="15">Glutamate-gated receptor that probably acts as non-selective cation channel.</text>
</comment>
<feature type="compositionally biased region" description="Basic and acidic residues" evidence="16">
    <location>
        <begin position="884"/>
        <end position="897"/>
    </location>
</feature>
<keyword evidence="7 17" id="KW-1133">Transmembrane helix</keyword>
<evidence type="ECO:0000256" key="6">
    <source>
        <dbReference type="ARBA" id="ARBA00022729"/>
    </source>
</evidence>
<dbReference type="PANTHER" id="PTHR34836">
    <property type="entry name" value="OS06G0188250 PROTEIN"/>
    <property type="match status" value="1"/>
</dbReference>
<dbReference type="Pfam" id="PF10613">
    <property type="entry name" value="Lig_chan-Glu_bd"/>
    <property type="match status" value="1"/>
</dbReference>
<keyword evidence="6 18" id="KW-0732">Signal</keyword>
<feature type="compositionally biased region" description="Polar residues" evidence="16">
    <location>
        <begin position="939"/>
        <end position="952"/>
    </location>
</feature>
<keyword evidence="5 17" id="KW-0812">Transmembrane</keyword>
<evidence type="ECO:0000256" key="7">
    <source>
        <dbReference type="ARBA" id="ARBA00022989"/>
    </source>
</evidence>
<keyword evidence="10 15" id="KW-0675">Receptor</keyword>
<evidence type="ECO:0000256" key="4">
    <source>
        <dbReference type="ARBA" id="ARBA00022448"/>
    </source>
</evidence>
<evidence type="ECO:0000256" key="17">
    <source>
        <dbReference type="SAM" id="Phobius"/>
    </source>
</evidence>
<comment type="subcellular location">
    <subcellularLocation>
        <location evidence="1">Membrane</location>
        <topology evidence="1">Multi-pass membrane protein</topology>
    </subcellularLocation>
</comment>
<dbReference type="InterPro" id="IPR017103">
    <property type="entry name" value="Iontropic_Glu_rcpt_pln"/>
</dbReference>
<dbReference type="InterPro" id="IPR019594">
    <property type="entry name" value="Glu/Gly-bd"/>
</dbReference>
<proteinExistence type="inferred from homology"/>
<feature type="transmembrane region" description="Helical" evidence="17">
    <location>
        <begin position="656"/>
        <end position="674"/>
    </location>
</feature>
<keyword evidence="13 15" id="KW-0407">Ion channel</keyword>
<evidence type="ECO:0000313" key="21">
    <source>
        <dbReference type="Proteomes" id="UP001152523"/>
    </source>
</evidence>
<comment type="similarity">
    <text evidence="2 15">Belongs to the glutamate-gated ion channel (TC 1.A.10.1) family.</text>
</comment>
<dbReference type="InterPro" id="IPR028082">
    <property type="entry name" value="Peripla_BP_I"/>
</dbReference>
<evidence type="ECO:0000256" key="3">
    <source>
        <dbReference type="ARBA" id="ARBA00011095"/>
    </source>
</evidence>
<dbReference type="InterPro" id="IPR044440">
    <property type="entry name" value="GABAb_receptor_plant_PBP1"/>
</dbReference>
<keyword evidence="9 15" id="KW-0472">Membrane</keyword>
<evidence type="ECO:0000256" key="14">
    <source>
        <dbReference type="ARBA" id="ARBA00049638"/>
    </source>
</evidence>
<dbReference type="Gene3D" id="3.40.50.2300">
    <property type="match status" value="3"/>
</dbReference>
<evidence type="ECO:0000256" key="2">
    <source>
        <dbReference type="ARBA" id="ARBA00008685"/>
    </source>
</evidence>
<dbReference type="FunFam" id="3.40.190.10:FF:000195">
    <property type="entry name" value="Glutamate receptor 2.7"/>
    <property type="match status" value="1"/>
</dbReference>
<keyword evidence="8 15" id="KW-0406">Ion transport</keyword>
<comment type="subunit">
    <text evidence="3">May form heteromers.</text>
</comment>
<accession>A0AAV0DF84</accession>
<dbReference type="EMBL" id="CAMAPF010000098">
    <property type="protein sequence ID" value="CAH9098331.1"/>
    <property type="molecule type" value="Genomic_DNA"/>
</dbReference>
<dbReference type="InterPro" id="IPR001828">
    <property type="entry name" value="ANF_lig-bd_rcpt"/>
</dbReference>
<comment type="function">
    <text evidence="14">Glutamate-gated receptor that probably acts as a non-selective cation channel. May be involved in light-signal transduction and calcium homeostasis via the regulation of calcium influx into cells.</text>
</comment>
<evidence type="ECO:0000256" key="12">
    <source>
        <dbReference type="ARBA" id="ARBA00023286"/>
    </source>
</evidence>
<evidence type="ECO:0000259" key="19">
    <source>
        <dbReference type="SMART" id="SM00079"/>
    </source>
</evidence>
<keyword evidence="12 15" id="KW-1071">Ligand-gated ion channel</keyword>
<keyword evidence="11" id="KW-0325">Glycoprotein</keyword>
<dbReference type="FunFam" id="1.10.287.70:FF:000037">
    <property type="entry name" value="Glutamate receptor"/>
    <property type="match status" value="1"/>
</dbReference>
<evidence type="ECO:0000256" key="8">
    <source>
        <dbReference type="ARBA" id="ARBA00023065"/>
    </source>
</evidence>
<dbReference type="Gene3D" id="3.40.190.10">
    <property type="entry name" value="Periplasmic binding protein-like II"/>
    <property type="match status" value="2"/>
</dbReference>
<dbReference type="SMART" id="SM00079">
    <property type="entry name" value="PBPe"/>
    <property type="match status" value="1"/>
</dbReference>
<feature type="transmembrane region" description="Helical" evidence="17">
    <location>
        <begin position="836"/>
        <end position="857"/>
    </location>
</feature>
<dbReference type="CDD" id="cd13686">
    <property type="entry name" value="GluR_Plant"/>
    <property type="match status" value="1"/>
</dbReference>
<dbReference type="Pfam" id="PF01094">
    <property type="entry name" value="ANF_receptor"/>
    <property type="match status" value="1"/>
</dbReference>
<feature type="domain" description="Ionotropic glutamate receptor C-terminal" evidence="19">
    <location>
        <begin position="466"/>
        <end position="816"/>
    </location>
</feature>
<evidence type="ECO:0000256" key="10">
    <source>
        <dbReference type="ARBA" id="ARBA00023170"/>
    </source>
</evidence>
<dbReference type="InterPro" id="IPR001320">
    <property type="entry name" value="Iontro_rcpt_C"/>
</dbReference>
<dbReference type="FunFam" id="3.40.190.10:FF:000103">
    <property type="entry name" value="Glutamate receptor"/>
    <property type="match status" value="1"/>
</dbReference>
<dbReference type="GO" id="GO:0015276">
    <property type="term" value="F:ligand-gated monoatomic ion channel activity"/>
    <property type="evidence" value="ECO:0007669"/>
    <property type="project" value="InterPro"/>
</dbReference>
<dbReference type="CDD" id="cd19990">
    <property type="entry name" value="PBP1_GABAb_receptor_plant"/>
    <property type="match status" value="1"/>
</dbReference>
<feature type="compositionally biased region" description="Polar residues" evidence="16">
    <location>
        <begin position="919"/>
        <end position="931"/>
    </location>
</feature>
<dbReference type="SUPFAM" id="SSF53822">
    <property type="entry name" value="Periplasmic binding protein-like I"/>
    <property type="match status" value="1"/>
</dbReference>
<feature type="region of interest" description="Disordered" evidence="16">
    <location>
        <begin position="884"/>
        <end position="952"/>
    </location>
</feature>
<name>A0AAV0DF84_9ASTE</name>
<evidence type="ECO:0000256" key="13">
    <source>
        <dbReference type="ARBA" id="ARBA00023303"/>
    </source>
</evidence>
<keyword evidence="4 15" id="KW-0813">Transport</keyword>